<proteinExistence type="predicted"/>
<dbReference type="Proteomes" id="UP000191110">
    <property type="component" value="Unassembled WGS sequence"/>
</dbReference>
<protein>
    <submittedName>
        <fullName evidence="2">Uncharacterized protein</fullName>
    </submittedName>
</protein>
<dbReference type="AlphaFoldDB" id="A0A1T2L7F6"/>
<feature type="signal peptide" evidence="1">
    <location>
        <begin position="1"/>
        <end position="27"/>
    </location>
</feature>
<organism evidence="2 3">
    <name type="scientific">Solemya pervernicosa gill symbiont</name>
    <dbReference type="NCBI Taxonomy" id="642797"/>
    <lineage>
        <taxon>Bacteria</taxon>
        <taxon>Pseudomonadati</taxon>
        <taxon>Pseudomonadota</taxon>
        <taxon>Gammaproteobacteria</taxon>
        <taxon>sulfur-oxidizing symbionts</taxon>
    </lineage>
</organism>
<dbReference type="RefSeq" id="WP_078483148.1">
    <property type="nucleotide sequence ID" value="NZ_MPRL01000015.1"/>
</dbReference>
<reference evidence="2 3" key="1">
    <citation type="submission" date="2016-11" db="EMBL/GenBank/DDBJ databases">
        <title>Mixed transmission modes and dynamic genome evolution in an obligate animal-bacterial symbiosis.</title>
        <authorList>
            <person name="Russell S.L."/>
            <person name="Corbett-Detig R.B."/>
            <person name="Cavanaugh C.M."/>
        </authorList>
    </citation>
    <scope>NUCLEOTIDE SEQUENCE [LARGE SCALE GENOMIC DNA]</scope>
    <source>
        <strain evidence="2">Sveles-Q1</strain>
    </source>
</reference>
<dbReference type="EMBL" id="MPRL01000015">
    <property type="protein sequence ID" value="OOZ41037.1"/>
    <property type="molecule type" value="Genomic_DNA"/>
</dbReference>
<evidence type="ECO:0000256" key="1">
    <source>
        <dbReference type="SAM" id="SignalP"/>
    </source>
</evidence>
<comment type="caution">
    <text evidence="2">The sequence shown here is derived from an EMBL/GenBank/DDBJ whole genome shotgun (WGS) entry which is preliminary data.</text>
</comment>
<keyword evidence="1" id="KW-0732">Signal</keyword>
<dbReference type="OrthoDB" id="6120440at2"/>
<feature type="chain" id="PRO_5013137475" evidence="1">
    <location>
        <begin position="28"/>
        <end position="136"/>
    </location>
</feature>
<sequence>MEIRRKLLTFLITPLALVLLLPLQAQAQAGDSLSGDEIKTLFTDKTFDGVNHNSGSCFKNYASPKGACLVHYLSGKKSGETVEIAWKVKGDMHCCVKKGKNICGTITNEGNGVYHKILENGVHLQTYSNVNEGNQL</sequence>
<accession>A0A1T2L7F6</accession>
<keyword evidence="3" id="KW-1185">Reference proteome</keyword>
<gene>
    <name evidence="2" type="ORF">BOW53_05845</name>
</gene>
<evidence type="ECO:0000313" key="2">
    <source>
        <dbReference type="EMBL" id="OOZ41037.1"/>
    </source>
</evidence>
<name>A0A1T2L7F6_9GAMM</name>
<evidence type="ECO:0000313" key="3">
    <source>
        <dbReference type="Proteomes" id="UP000191110"/>
    </source>
</evidence>